<dbReference type="AlphaFoldDB" id="A0A556AB57"/>
<comment type="similarity">
    <text evidence="1">Belongs to the enoyl-CoA hydratase/isomerase family.</text>
</comment>
<comment type="caution">
    <text evidence="3">The sequence shown here is derived from an EMBL/GenBank/DDBJ whole genome shotgun (WGS) entry which is preliminary data.</text>
</comment>
<dbReference type="Proteomes" id="UP000318405">
    <property type="component" value="Unassembled WGS sequence"/>
</dbReference>
<dbReference type="Gene3D" id="3.90.226.10">
    <property type="entry name" value="2-enoyl-CoA Hydratase, Chain A, domain 1"/>
    <property type="match status" value="1"/>
</dbReference>
<dbReference type="InterPro" id="IPR029045">
    <property type="entry name" value="ClpP/crotonase-like_dom_sf"/>
</dbReference>
<dbReference type="PANTHER" id="PTHR42964:SF1">
    <property type="entry name" value="POLYKETIDE BIOSYNTHESIS ENOYL-COA HYDRATASE PKSH-RELATED"/>
    <property type="match status" value="1"/>
</dbReference>
<sequence length="271" mass="30217">MRLHTHPQGVSRMSHPSPGPSCQVHVEDGVARVRFENGKLNLLTEEAALIYADALRELQWREDIRLLEIRGGEAAFLGGADIKFLRVANGRQIDAYIRSVHALCEQIRALPFPTMSLIRGYCLGAGMEVACMCDIKLATRDATFGMPEVKLGVPTVIHGAMLPGMIGWTRTRDLLLTGRMIDADTAERWGLISAVTQEADIDTFAAHWRAELAEAGPRALRLQKSLLSDWEKMPLQAAIDTGIHCLVKAYDTDEPHDYMTRFLESRRRARA</sequence>
<keyword evidence="4" id="KW-1185">Reference proteome</keyword>
<dbReference type="InterPro" id="IPR051683">
    <property type="entry name" value="Enoyl-CoA_Hydratase/Isomerase"/>
</dbReference>
<dbReference type="OrthoDB" id="370015at2"/>
<proteinExistence type="inferred from homology"/>
<dbReference type="CDD" id="cd06558">
    <property type="entry name" value="crotonase-like"/>
    <property type="match status" value="1"/>
</dbReference>
<organism evidence="3 4">
    <name type="scientific">Verticiella sediminum</name>
    <dbReference type="NCBI Taxonomy" id="1247510"/>
    <lineage>
        <taxon>Bacteria</taxon>
        <taxon>Pseudomonadati</taxon>
        <taxon>Pseudomonadota</taxon>
        <taxon>Betaproteobacteria</taxon>
        <taxon>Burkholderiales</taxon>
        <taxon>Alcaligenaceae</taxon>
        <taxon>Verticiella</taxon>
    </lineage>
</organism>
<reference evidence="3 4" key="1">
    <citation type="submission" date="2019-07" db="EMBL/GenBank/DDBJ databases">
        <title>Qingshengfaniella alkalisoli gen. nov., sp. nov., isolated from saline soil.</title>
        <authorList>
            <person name="Xu L."/>
            <person name="Huang X.-X."/>
            <person name="Sun J.-Q."/>
        </authorList>
    </citation>
    <scope>NUCLEOTIDE SEQUENCE [LARGE SCALE GENOMIC DNA]</scope>
    <source>
        <strain evidence="3 4">DSM 27279</strain>
    </source>
</reference>
<name>A0A556AB57_9BURK</name>
<evidence type="ECO:0000313" key="4">
    <source>
        <dbReference type="Proteomes" id="UP000318405"/>
    </source>
</evidence>
<dbReference type="EMBL" id="VLTJ01000039">
    <property type="protein sequence ID" value="TSH90120.1"/>
    <property type="molecule type" value="Genomic_DNA"/>
</dbReference>
<dbReference type="EC" id="4.2.1.17" evidence="3"/>
<accession>A0A556AB57</accession>
<evidence type="ECO:0000256" key="1">
    <source>
        <dbReference type="ARBA" id="ARBA00005254"/>
    </source>
</evidence>
<protein>
    <submittedName>
        <fullName evidence="3">Enoyl-CoA hydratase</fullName>
        <ecNumber evidence="3">4.2.1.17</ecNumber>
    </submittedName>
</protein>
<dbReference type="SUPFAM" id="SSF52096">
    <property type="entry name" value="ClpP/crotonase"/>
    <property type="match status" value="1"/>
</dbReference>
<dbReference type="PANTHER" id="PTHR42964">
    <property type="entry name" value="ENOYL-COA HYDRATASE"/>
    <property type="match status" value="1"/>
</dbReference>
<keyword evidence="3" id="KW-0456">Lyase</keyword>
<feature type="region of interest" description="Disordered" evidence="2">
    <location>
        <begin position="1"/>
        <end position="21"/>
    </location>
</feature>
<dbReference type="Pfam" id="PF00378">
    <property type="entry name" value="ECH_1"/>
    <property type="match status" value="1"/>
</dbReference>
<gene>
    <name evidence="3" type="ORF">FOZ76_19955</name>
</gene>
<evidence type="ECO:0000313" key="3">
    <source>
        <dbReference type="EMBL" id="TSH90120.1"/>
    </source>
</evidence>
<evidence type="ECO:0000256" key="2">
    <source>
        <dbReference type="SAM" id="MobiDB-lite"/>
    </source>
</evidence>
<dbReference type="GO" id="GO:0004300">
    <property type="term" value="F:enoyl-CoA hydratase activity"/>
    <property type="evidence" value="ECO:0007669"/>
    <property type="project" value="UniProtKB-EC"/>
</dbReference>
<dbReference type="InterPro" id="IPR001753">
    <property type="entry name" value="Enoyl-CoA_hydra/iso"/>
</dbReference>